<keyword evidence="2" id="KW-1185">Reference proteome</keyword>
<dbReference type="EMBL" id="OBMT01000001">
    <property type="protein sequence ID" value="SOB95216.1"/>
    <property type="molecule type" value="Genomic_DNA"/>
</dbReference>
<evidence type="ECO:0000313" key="1">
    <source>
        <dbReference type="EMBL" id="SOB95216.1"/>
    </source>
</evidence>
<name>A0A285RM80_9RHOB</name>
<evidence type="ECO:0000313" key="2">
    <source>
        <dbReference type="Proteomes" id="UP000219111"/>
    </source>
</evidence>
<protein>
    <submittedName>
        <fullName evidence="1">Uncharacterized protein</fullName>
    </submittedName>
</protein>
<gene>
    <name evidence="1" type="ORF">SAMN05877831_101849</name>
</gene>
<sequence length="82" mass="9133">MCVDRGAACFDTYQCNYEGFTCKSNVTECVAAHETLLKEHNELVEDFNGNLKIAKEMASRLDNIESCLTYASTLEDAKLCAQ</sequence>
<dbReference type="AlphaFoldDB" id="A0A285RM80"/>
<dbReference type="Proteomes" id="UP000219111">
    <property type="component" value="Unassembled WGS sequence"/>
</dbReference>
<accession>A0A285RM80</accession>
<reference evidence="2" key="1">
    <citation type="submission" date="2017-08" db="EMBL/GenBank/DDBJ databases">
        <authorList>
            <person name="Varghese N."/>
            <person name="Submissions S."/>
        </authorList>
    </citation>
    <scope>NUCLEOTIDE SEQUENCE [LARGE SCALE GENOMIC DNA]</scope>
    <source>
        <strain evidence="2">JA276</strain>
    </source>
</reference>
<organism evidence="1 2">
    <name type="scientific">Rhodobacter maris</name>
    <dbReference type="NCBI Taxonomy" id="446682"/>
    <lineage>
        <taxon>Bacteria</taxon>
        <taxon>Pseudomonadati</taxon>
        <taxon>Pseudomonadota</taxon>
        <taxon>Alphaproteobacteria</taxon>
        <taxon>Rhodobacterales</taxon>
        <taxon>Rhodobacter group</taxon>
        <taxon>Rhodobacter</taxon>
    </lineage>
</organism>
<proteinExistence type="predicted"/>